<dbReference type="EMBL" id="CP157743">
    <property type="protein sequence ID" value="XBS18849.1"/>
    <property type="molecule type" value="Genomic_DNA"/>
</dbReference>
<accession>A0AAU7NPF4</accession>
<dbReference type="AlphaFoldDB" id="A0AAU7NPF4"/>
<sequence length="548" mass="62050">MAAIEAKISHRNAKKIFKLSLPVFLFAVSSQQVFAVNWVIRPTLNVEEVYSDNINLSSDDERSALVTEVSPGVSLRTNSSVNTFDLNYRMQNLYNAGGNSGLNTNNQLQYNSRYQLLRNSLYLDSSSTISQQNVSNRNIASDNITGGGNSTTVNTLSISPYWRPHLQSFADGEVRVGYDRVSTSGGQSALSSTNTYSQNIRLNSGRDFSRFTWFVAFNNQEQNNSDGDDVQFQNSSAELRTYFDREWSVFIRGGHSENRFQTTTDSNRNGFFYTAGAQWRPSARFSVQAGYGNNAFVTVNIRPIRRINWSTTYSNNDIGTNTGDRWQSSLRYNTRRSVWTFNYSEDTFTTQQILLQQQTGTFADLFGISYSDFLNQTTGASTAERLSQFLGIPVENVSEPLVNAVDNGLNNLTFAADLPTLTDEVFISKRADLSVVFSTGKSVFNLSGYRERREFEVSQNQEDILGFSGSWNWNFARRTSSNIRFLWQSTEGFDATEDRRFEATVGVTRNLFSYLNGRVEYRYLTQQSDLSDNEFSENRISASLSMRF</sequence>
<dbReference type="RefSeq" id="WP_305908433.1">
    <property type="nucleotide sequence ID" value="NZ_CP157743.1"/>
</dbReference>
<dbReference type="NCBIfam" id="TIGR03016">
    <property type="entry name" value="pepcterm_hypo_1"/>
    <property type="match status" value="1"/>
</dbReference>
<gene>
    <name evidence="1" type="ORF">Q9L42_010725</name>
</gene>
<proteinExistence type="predicted"/>
<name>A0AAU7NPF4_9GAMM</name>
<keyword evidence="2" id="KW-1185">Reference proteome</keyword>
<organism evidence="1 2">
    <name type="scientific">Methylomarinum roseum</name>
    <dbReference type="NCBI Taxonomy" id="3067653"/>
    <lineage>
        <taxon>Bacteria</taxon>
        <taxon>Pseudomonadati</taxon>
        <taxon>Pseudomonadota</taxon>
        <taxon>Gammaproteobacteria</taxon>
        <taxon>Methylococcales</taxon>
        <taxon>Methylococcaceae</taxon>
        <taxon>Methylomarinum</taxon>
    </lineage>
</organism>
<dbReference type="SUPFAM" id="SSF56935">
    <property type="entry name" value="Porins"/>
    <property type="match status" value="1"/>
</dbReference>
<protein>
    <submittedName>
        <fullName evidence="1">TIGR03016 family PEP-CTERM system-associated outer membrane protein</fullName>
    </submittedName>
</protein>
<evidence type="ECO:0000313" key="1">
    <source>
        <dbReference type="EMBL" id="XBS18849.1"/>
    </source>
</evidence>
<dbReference type="Proteomes" id="UP001225378">
    <property type="component" value="Chromosome"/>
</dbReference>
<dbReference type="KEGG" id="mech:Q9L42_010725"/>
<evidence type="ECO:0000313" key="2">
    <source>
        <dbReference type="Proteomes" id="UP001225378"/>
    </source>
</evidence>
<reference evidence="1 2" key="1">
    <citation type="journal article" date="2024" name="Microbiology">
        <title>Methylomarinum rosea sp. nov., a novel halophilic methanotrophic bacterium from the hypersaline Lake Elton.</title>
        <authorList>
            <person name="Suleimanov R.Z."/>
            <person name="Oshkin I.Y."/>
            <person name="Danilova O.V."/>
            <person name="Suzina N.E."/>
            <person name="Dedysh S.N."/>
        </authorList>
    </citation>
    <scope>NUCLEOTIDE SEQUENCE [LARGE SCALE GENOMIC DNA]</scope>
    <source>
        <strain evidence="1 2">Ch1-1</strain>
    </source>
</reference>
<dbReference type="InterPro" id="IPR017467">
    <property type="entry name" value="CHP03016_PEP-CTERM"/>
</dbReference>